<gene>
    <name evidence="2" type="ORF">SMN809_LOCUS49778</name>
</gene>
<evidence type="ECO:0000313" key="3">
    <source>
        <dbReference type="Proteomes" id="UP000676336"/>
    </source>
</evidence>
<reference evidence="2" key="1">
    <citation type="submission" date="2021-02" db="EMBL/GenBank/DDBJ databases">
        <authorList>
            <person name="Nowell W R."/>
        </authorList>
    </citation>
    <scope>NUCLEOTIDE SEQUENCE</scope>
</reference>
<dbReference type="AlphaFoldDB" id="A0A8S3C483"/>
<dbReference type="EMBL" id="CAJOBI010163149">
    <property type="protein sequence ID" value="CAF4859361.1"/>
    <property type="molecule type" value="Genomic_DNA"/>
</dbReference>
<feature type="compositionally biased region" description="Basic and acidic residues" evidence="1">
    <location>
        <begin position="60"/>
        <end position="75"/>
    </location>
</feature>
<dbReference type="Proteomes" id="UP000676336">
    <property type="component" value="Unassembled WGS sequence"/>
</dbReference>
<protein>
    <submittedName>
        <fullName evidence="2">Uncharacterized protein</fullName>
    </submittedName>
</protein>
<evidence type="ECO:0000256" key="1">
    <source>
        <dbReference type="SAM" id="MobiDB-lite"/>
    </source>
</evidence>
<name>A0A8S3C483_9BILA</name>
<feature type="non-terminal residue" evidence="2">
    <location>
        <position position="75"/>
    </location>
</feature>
<organism evidence="2 3">
    <name type="scientific">Rotaria magnacalcarata</name>
    <dbReference type="NCBI Taxonomy" id="392030"/>
    <lineage>
        <taxon>Eukaryota</taxon>
        <taxon>Metazoa</taxon>
        <taxon>Spiralia</taxon>
        <taxon>Gnathifera</taxon>
        <taxon>Rotifera</taxon>
        <taxon>Eurotatoria</taxon>
        <taxon>Bdelloidea</taxon>
        <taxon>Philodinida</taxon>
        <taxon>Philodinidae</taxon>
        <taxon>Rotaria</taxon>
    </lineage>
</organism>
<comment type="caution">
    <text evidence="2">The sequence shown here is derived from an EMBL/GenBank/DDBJ whole genome shotgun (WGS) entry which is preliminary data.</text>
</comment>
<proteinExistence type="predicted"/>
<accession>A0A8S3C483</accession>
<feature type="region of interest" description="Disordered" evidence="1">
    <location>
        <begin position="1"/>
        <end position="21"/>
    </location>
</feature>
<sequence length="75" mass="8640">MPWGPLSSIKMKSRTESNDGPILWVRPGEQYVPTAEHKICHPKKRMTNELRNLTFTGRGTDPREVLVEDRTKPHS</sequence>
<feature type="region of interest" description="Disordered" evidence="1">
    <location>
        <begin position="54"/>
        <end position="75"/>
    </location>
</feature>
<evidence type="ECO:0000313" key="2">
    <source>
        <dbReference type="EMBL" id="CAF4859361.1"/>
    </source>
</evidence>